<sequence>MSTPVVDAPSFWARTKKALAGGIAGLATGGVGSAITAALSDGAIAGDEVWSIIGLAVGGFLVGFGAVYAAPANAN</sequence>
<keyword evidence="1" id="KW-0472">Membrane</keyword>
<keyword evidence="3" id="KW-1185">Reference proteome</keyword>
<evidence type="ECO:0000256" key="1">
    <source>
        <dbReference type="SAM" id="Phobius"/>
    </source>
</evidence>
<dbReference type="KEGG" id="vg:80019014"/>
<dbReference type="RefSeq" id="YP_010754423.1">
    <property type="nucleotide sequence ID" value="NC_073460.1"/>
</dbReference>
<feature type="transmembrane region" description="Helical" evidence="1">
    <location>
        <begin position="50"/>
        <end position="70"/>
    </location>
</feature>
<dbReference type="GeneID" id="80019014"/>
<dbReference type="Proteomes" id="UP000693692">
    <property type="component" value="Segment"/>
</dbReference>
<keyword evidence="1" id="KW-1133">Transmembrane helix</keyword>
<organism evidence="2 3">
    <name type="scientific">Microbacterium phage Footloose</name>
    <dbReference type="NCBI Taxonomy" id="2836048"/>
    <lineage>
        <taxon>Viruses</taxon>
        <taxon>Duplodnaviria</taxon>
        <taxon>Heunggongvirae</taxon>
        <taxon>Uroviricota</taxon>
        <taxon>Caudoviricetes</taxon>
        <taxon>Footloosevirus</taxon>
        <taxon>Footloosevirus footloose</taxon>
    </lineage>
</organism>
<reference evidence="2" key="1">
    <citation type="submission" date="2021-05" db="EMBL/GenBank/DDBJ databases">
        <authorList>
            <person name="Brink J."/>
            <person name="Busse A.L."/>
            <person name="Crowley H.J."/>
            <person name="Hall C.J."/>
            <person name="Hetherington P."/>
            <person name="Hovde T.M."/>
            <person name="Johnson J.A."/>
            <person name="Karch K.E."/>
            <person name="Krueger C.J."/>
            <person name="Lundberg T.J."/>
            <person name="Madla Sanchez I."/>
            <person name="Mathiesen C."/>
            <person name="Moore L.J."/>
            <person name="Nordberg R.J."/>
            <person name="Petersen I.M."/>
            <person name="Piton K.L."/>
            <person name="Rozycki S.T."/>
            <person name="Rutten E."/>
            <person name="Samuelson I.O."/>
            <person name="Sarkilahti S.K."/>
            <person name="Schubert K.A."/>
            <person name="Stamness T.F."/>
            <person name="Tinman A.J."/>
            <person name="Tutterrow P.B."/>
            <person name="Wanzek N.C."/>
            <person name="Wheeler C.D."/>
            <person name="Spring A.M."/>
            <person name="Klyczek K."/>
            <person name="Garlena R.A."/>
            <person name="Russell D.A."/>
            <person name="Pope W.H."/>
            <person name="Jacobs-Sera D."/>
            <person name="Hatfull G.F."/>
        </authorList>
    </citation>
    <scope>NUCLEOTIDE SEQUENCE</scope>
</reference>
<accession>A0A8F3IQB8</accession>
<keyword evidence="1" id="KW-0812">Transmembrane</keyword>
<name>A0A8F3IQB8_9CAUD</name>
<proteinExistence type="predicted"/>
<gene>
    <name evidence="2" type="primary">26</name>
    <name evidence="2" type="ORF">SEA_FOOTLOOSE_26</name>
</gene>
<evidence type="ECO:0000313" key="2">
    <source>
        <dbReference type="EMBL" id="QWY84608.1"/>
    </source>
</evidence>
<protein>
    <submittedName>
        <fullName evidence="2">Membrane protein</fullName>
    </submittedName>
</protein>
<dbReference type="EMBL" id="MZ150789">
    <property type="protein sequence ID" value="QWY84608.1"/>
    <property type="molecule type" value="Genomic_DNA"/>
</dbReference>
<evidence type="ECO:0000313" key="3">
    <source>
        <dbReference type="Proteomes" id="UP000693692"/>
    </source>
</evidence>